<organism evidence="1 2">
    <name type="scientific">Syntrophaceticus schinkii</name>
    <dbReference type="NCBI Taxonomy" id="499207"/>
    <lineage>
        <taxon>Bacteria</taxon>
        <taxon>Bacillati</taxon>
        <taxon>Bacillota</taxon>
        <taxon>Clostridia</taxon>
        <taxon>Thermoanaerobacterales</taxon>
        <taxon>Thermoanaerobacterales Family III. Incertae Sedis</taxon>
        <taxon>Syntrophaceticus</taxon>
    </lineage>
</organism>
<protein>
    <submittedName>
        <fullName evidence="1">Uncharacterized protein</fullName>
    </submittedName>
</protein>
<dbReference type="EMBL" id="CDRZ01000280">
    <property type="protein sequence ID" value="CEO90286.1"/>
    <property type="molecule type" value="Genomic_DNA"/>
</dbReference>
<gene>
    <name evidence="1" type="ORF">SSCH_80007</name>
</gene>
<evidence type="ECO:0000313" key="2">
    <source>
        <dbReference type="Proteomes" id="UP000046155"/>
    </source>
</evidence>
<reference evidence="2" key="1">
    <citation type="submission" date="2015-01" db="EMBL/GenBank/DDBJ databases">
        <authorList>
            <person name="Manzoor Shahid"/>
            <person name="Zubair Saima"/>
        </authorList>
    </citation>
    <scope>NUCLEOTIDE SEQUENCE [LARGE SCALE GENOMIC DNA]</scope>
    <source>
        <strain evidence="2">Sp3</strain>
    </source>
</reference>
<sequence length="69" mass="7525">MGIENRSWKPEVGKRKVTEICPLLFERWEVGSGNTPRGARWDVGSGTGVGSRRSEGGKMMALYLGVTKG</sequence>
<dbReference type="Proteomes" id="UP000046155">
    <property type="component" value="Unassembled WGS sequence"/>
</dbReference>
<dbReference type="RefSeq" id="WP_156972325.1">
    <property type="nucleotide sequence ID" value="NZ_CDRZ01000280.1"/>
</dbReference>
<dbReference type="AlphaFoldDB" id="A0A0B7MQM9"/>
<name>A0A0B7MQM9_9FIRM</name>
<keyword evidence="2" id="KW-1185">Reference proteome</keyword>
<evidence type="ECO:0000313" key="1">
    <source>
        <dbReference type="EMBL" id="CEO90286.1"/>
    </source>
</evidence>
<proteinExistence type="predicted"/>
<accession>A0A0B7MQM9</accession>